<gene>
    <name evidence="1" type="ORF">IPF40_10310</name>
    <name evidence="2" type="ORF">IPI13_02775</name>
</gene>
<evidence type="ECO:0000313" key="4">
    <source>
        <dbReference type="Proteomes" id="UP000726105"/>
    </source>
</evidence>
<dbReference type="AlphaFoldDB" id="A0A934X6Q7"/>
<evidence type="ECO:0000313" key="1">
    <source>
        <dbReference type="EMBL" id="MBK6301409.1"/>
    </source>
</evidence>
<accession>A0A934X6Q7</accession>
<protein>
    <submittedName>
        <fullName evidence="1">Uncharacterized protein</fullName>
    </submittedName>
</protein>
<sequence>MVLLAAADPQVGTDVLSGYVSFFVDAARLPDQPGLGPVQEHRRKRAAYTMPLLRKRIEAETTDARF</sequence>
<dbReference type="EMBL" id="JADJIB010000001">
    <property type="protein sequence ID" value="MBK7272110.1"/>
    <property type="molecule type" value="Genomic_DNA"/>
</dbReference>
<evidence type="ECO:0000313" key="2">
    <source>
        <dbReference type="EMBL" id="MBK7272110.1"/>
    </source>
</evidence>
<dbReference type="Proteomes" id="UP000726105">
    <property type="component" value="Unassembled WGS sequence"/>
</dbReference>
<comment type="caution">
    <text evidence="1">The sequence shown here is derived from an EMBL/GenBank/DDBJ whole genome shotgun (WGS) entry which is preliminary data.</text>
</comment>
<reference evidence="3 4" key="1">
    <citation type="submission" date="2020-10" db="EMBL/GenBank/DDBJ databases">
        <title>Connecting structure to function with the recovery of over 1000 high-quality activated sludge metagenome-assembled genomes encoding full-length rRNA genes using long-read sequencing.</title>
        <authorList>
            <person name="Singleton C.M."/>
            <person name="Petriglieri F."/>
            <person name="Kristensen J.M."/>
            <person name="Kirkegaard R.H."/>
            <person name="Michaelsen T.Y."/>
            <person name="Andersen M.H."/>
            <person name="Karst S.M."/>
            <person name="Dueholm M.S."/>
            <person name="Nielsen P.H."/>
            <person name="Albertsen M."/>
        </authorList>
    </citation>
    <scope>NUCLEOTIDE SEQUENCE [LARGE SCALE GENOMIC DNA]</scope>
    <source>
        <strain evidence="1">AalE_18-Q3-R2-46_BAT3C.188</strain>
        <strain evidence="2">Ega_18-Q3-R5-49_MAXAC.001</strain>
    </source>
</reference>
<name>A0A934X6Q7_9MICO</name>
<dbReference type="Proteomes" id="UP000718281">
    <property type="component" value="Unassembled WGS sequence"/>
</dbReference>
<proteinExistence type="predicted"/>
<dbReference type="EMBL" id="JADIXZ010000004">
    <property type="protein sequence ID" value="MBK6301409.1"/>
    <property type="molecule type" value="Genomic_DNA"/>
</dbReference>
<organism evidence="1 3">
    <name type="scientific">Candidatus Phosphoribacter hodrii</name>
    <dbReference type="NCBI Taxonomy" id="2953743"/>
    <lineage>
        <taxon>Bacteria</taxon>
        <taxon>Bacillati</taxon>
        <taxon>Actinomycetota</taxon>
        <taxon>Actinomycetes</taxon>
        <taxon>Micrococcales</taxon>
        <taxon>Dermatophilaceae</taxon>
        <taxon>Candidatus Phosphoribacter</taxon>
    </lineage>
</organism>
<evidence type="ECO:0000313" key="3">
    <source>
        <dbReference type="Proteomes" id="UP000718281"/>
    </source>
</evidence>